<dbReference type="Gene3D" id="3.90.79.10">
    <property type="entry name" value="Nucleoside Triphosphate Pyrophosphohydrolase"/>
    <property type="match status" value="1"/>
</dbReference>
<evidence type="ECO:0000256" key="3">
    <source>
        <dbReference type="ARBA" id="ARBA00012057"/>
    </source>
</evidence>
<dbReference type="Proteomes" id="UP000034293">
    <property type="component" value="Unassembled WGS sequence"/>
</dbReference>
<evidence type="ECO:0000256" key="6">
    <source>
        <dbReference type="NCBIfam" id="TIGR02150"/>
    </source>
</evidence>
<dbReference type="NCBIfam" id="NF002995">
    <property type="entry name" value="PRK03759.1"/>
    <property type="match status" value="1"/>
</dbReference>
<dbReference type="InterPro" id="IPR000086">
    <property type="entry name" value="NUDIX_hydrolase_dom"/>
</dbReference>
<feature type="domain" description="Nudix hydrolase" evidence="7">
    <location>
        <begin position="32"/>
        <end position="166"/>
    </location>
</feature>
<evidence type="ECO:0000256" key="1">
    <source>
        <dbReference type="ARBA" id="ARBA00004826"/>
    </source>
</evidence>
<organism evidence="8 9">
    <name type="scientific">Candidatus Woesebacteria bacterium GW2011_GWA1_40_43</name>
    <dbReference type="NCBI Taxonomy" id="1618553"/>
    <lineage>
        <taxon>Bacteria</taxon>
        <taxon>Candidatus Woeseibacteriota</taxon>
    </lineage>
</organism>
<dbReference type="PANTHER" id="PTHR10885:SF0">
    <property type="entry name" value="ISOPENTENYL-DIPHOSPHATE DELTA-ISOMERASE"/>
    <property type="match status" value="1"/>
</dbReference>
<protein>
    <recommendedName>
        <fullName evidence="3 6">Isopentenyl-diphosphate delta-isomerase</fullName>
        <ecNumber evidence="3 6">5.3.3.2</ecNumber>
    </recommendedName>
</protein>
<accession>A0A0G0SIV2</accession>
<dbReference type="SUPFAM" id="SSF55811">
    <property type="entry name" value="Nudix"/>
    <property type="match status" value="1"/>
</dbReference>
<dbReference type="NCBIfam" id="TIGR02150">
    <property type="entry name" value="IPP_isom_1"/>
    <property type="match status" value="1"/>
</dbReference>
<evidence type="ECO:0000256" key="5">
    <source>
        <dbReference type="ARBA" id="ARBA00023235"/>
    </source>
</evidence>
<comment type="caution">
    <text evidence="8">The sequence shown here is derived from an EMBL/GenBank/DDBJ whole genome shotgun (WGS) entry which is preliminary data.</text>
</comment>
<evidence type="ECO:0000313" key="8">
    <source>
        <dbReference type="EMBL" id="KKR64719.1"/>
    </source>
</evidence>
<dbReference type="GO" id="GO:0009240">
    <property type="term" value="P:isopentenyl diphosphate biosynthetic process"/>
    <property type="evidence" value="ECO:0007669"/>
    <property type="project" value="TreeGrafter"/>
</dbReference>
<keyword evidence="4" id="KW-0414">Isoprene biosynthesis</keyword>
<dbReference type="PANTHER" id="PTHR10885">
    <property type="entry name" value="ISOPENTENYL-DIPHOSPHATE DELTA-ISOMERASE"/>
    <property type="match status" value="1"/>
</dbReference>
<dbReference type="GO" id="GO:0004452">
    <property type="term" value="F:isopentenyl-diphosphate delta-isomerase activity"/>
    <property type="evidence" value="ECO:0007669"/>
    <property type="project" value="UniProtKB-UniRule"/>
</dbReference>
<comment type="similarity">
    <text evidence="2">Belongs to the IPP isomerase type 1 family.</text>
</comment>
<dbReference type="EMBL" id="LBZA01000002">
    <property type="protein sequence ID" value="KKR64719.1"/>
    <property type="molecule type" value="Genomic_DNA"/>
</dbReference>
<sequence length="173" mass="20087">MRKTAKPIVLVDEKDNVLGFKEKFAAHKIPVPLHRAISIVVFDKDRTKMLITKRAASKPTWGGSWSNAVCTHPYPKETYQKAAERRIYEELGFKTPLKEVFSFIYKAKMESGDWGEHELDHVFSGSHEGPIKPNPDEIESYKWVEIRKLKKDVVKDPKKHTPWFKIILKMINV</sequence>
<evidence type="ECO:0000313" key="9">
    <source>
        <dbReference type="Proteomes" id="UP000034293"/>
    </source>
</evidence>
<dbReference type="Pfam" id="PF00293">
    <property type="entry name" value="NUDIX"/>
    <property type="match status" value="1"/>
</dbReference>
<evidence type="ECO:0000256" key="2">
    <source>
        <dbReference type="ARBA" id="ARBA00007579"/>
    </source>
</evidence>
<dbReference type="InterPro" id="IPR011876">
    <property type="entry name" value="IsopentenylPP_isomerase_typ1"/>
</dbReference>
<dbReference type="EC" id="5.3.3.2" evidence="3 6"/>
<gene>
    <name evidence="8" type="ORF">UU02_C0002G0008</name>
</gene>
<dbReference type="PROSITE" id="PS51462">
    <property type="entry name" value="NUDIX"/>
    <property type="match status" value="1"/>
</dbReference>
<dbReference type="PIRSF" id="PIRSF018427">
    <property type="entry name" value="Isopntndiph_ism"/>
    <property type="match status" value="1"/>
</dbReference>
<dbReference type="GO" id="GO:0005737">
    <property type="term" value="C:cytoplasm"/>
    <property type="evidence" value="ECO:0007669"/>
    <property type="project" value="TreeGrafter"/>
</dbReference>
<name>A0A0G0SIV2_9BACT</name>
<evidence type="ECO:0000259" key="7">
    <source>
        <dbReference type="PROSITE" id="PS51462"/>
    </source>
</evidence>
<dbReference type="AlphaFoldDB" id="A0A0G0SIV2"/>
<dbReference type="UniPathway" id="UPA00059">
    <property type="reaction ID" value="UER00104"/>
</dbReference>
<comment type="pathway">
    <text evidence="1">Isoprenoid biosynthesis; dimethylallyl diphosphate biosynthesis; dimethylallyl diphosphate from isopentenyl diphosphate: step 1/1.</text>
</comment>
<reference evidence="8 9" key="1">
    <citation type="journal article" date="2015" name="Nature">
        <title>rRNA introns, odd ribosomes, and small enigmatic genomes across a large radiation of phyla.</title>
        <authorList>
            <person name="Brown C.T."/>
            <person name="Hug L.A."/>
            <person name="Thomas B.C."/>
            <person name="Sharon I."/>
            <person name="Castelle C.J."/>
            <person name="Singh A."/>
            <person name="Wilkins M.J."/>
            <person name="Williams K.H."/>
            <person name="Banfield J.F."/>
        </authorList>
    </citation>
    <scope>NUCLEOTIDE SEQUENCE [LARGE SCALE GENOMIC DNA]</scope>
</reference>
<dbReference type="GO" id="GO:0050992">
    <property type="term" value="P:dimethylallyl diphosphate biosynthetic process"/>
    <property type="evidence" value="ECO:0007669"/>
    <property type="project" value="UniProtKB-UniPathway"/>
</dbReference>
<dbReference type="InterPro" id="IPR015797">
    <property type="entry name" value="NUDIX_hydrolase-like_dom_sf"/>
</dbReference>
<evidence type="ECO:0000256" key="4">
    <source>
        <dbReference type="ARBA" id="ARBA00023229"/>
    </source>
</evidence>
<proteinExistence type="inferred from homology"/>
<dbReference type="CDD" id="cd02885">
    <property type="entry name" value="NUDIX_IPP_Isomerase"/>
    <property type="match status" value="1"/>
</dbReference>
<keyword evidence="5 8" id="KW-0413">Isomerase</keyword>